<dbReference type="GO" id="GO:0006145">
    <property type="term" value="P:purine nucleobase catabolic process"/>
    <property type="evidence" value="ECO:0007669"/>
    <property type="project" value="TreeGrafter"/>
</dbReference>
<dbReference type="Pfam" id="PF01014">
    <property type="entry name" value="Uricase"/>
    <property type="match status" value="2"/>
</dbReference>
<dbReference type="NCBIfam" id="TIGR03383">
    <property type="entry name" value="urate_oxi"/>
    <property type="match status" value="1"/>
</dbReference>
<dbReference type="GO" id="GO:0019628">
    <property type="term" value="P:urate catabolic process"/>
    <property type="evidence" value="ECO:0007669"/>
    <property type="project" value="UniProtKB-UniPathway"/>
</dbReference>
<feature type="binding site" evidence="6">
    <location>
        <position position="185"/>
    </location>
    <ligand>
        <name>urate</name>
        <dbReference type="ChEBI" id="CHEBI:17775"/>
    </ligand>
</feature>
<feature type="binding site" evidence="6">
    <location>
        <position position="202"/>
    </location>
    <ligand>
        <name>urate</name>
        <dbReference type="ChEBI" id="CHEBI:17775"/>
    </ligand>
</feature>
<accession>A0A402A144</accession>
<evidence type="ECO:0000256" key="5">
    <source>
        <dbReference type="PIRNR" id="PIRNR000241"/>
    </source>
</evidence>
<feature type="binding site" evidence="6">
    <location>
        <position position="73"/>
    </location>
    <ligand>
        <name>5-hydroxyisourate</name>
        <dbReference type="ChEBI" id="CHEBI:18072"/>
    </ligand>
</feature>
<comment type="caution">
    <text evidence="8">The sequence shown here is derived from an EMBL/GenBank/DDBJ whole genome shotgun (WGS) entry which is preliminary data.</text>
</comment>
<protein>
    <recommendedName>
        <fullName evidence="5 7">Uricase</fullName>
        <ecNumber evidence="5 7">1.7.3.3</ecNumber>
    </recommendedName>
    <alternativeName>
        <fullName evidence="5">Urate oxidase</fullName>
    </alternativeName>
</protein>
<dbReference type="OrthoDB" id="9809009at2"/>
<proteinExistence type="inferred from homology"/>
<feature type="binding site" evidence="6">
    <location>
        <position position="74"/>
    </location>
    <ligand>
        <name>urate</name>
        <dbReference type="ChEBI" id="CHEBI:17775"/>
    </ligand>
</feature>
<comment type="function">
    <text evidence="5 7">Catalyzes the oxidation of uric acid to 5-hydroxyisourate, which is further processed to form (S)-allantoin.</text>
</comment>
<dbReference type="GO" id="GO:0004846">
    <property type="term" value="F:urate oxidase activity"/>
    <property type="evidence" value="ECO:0007669"/>
    <property type="project" value="UniProtKB-EC"/>
</dbReference>
<keyword evidence="3 5" id="KW-0659">Purine metabolism</keyword>
<dbReference type="PIRSF" id="PIRSF000241">
    <property type="entry name" value="Urate_oxidase"/>
    <property type="match status" value="1"/>
</dbReference>
<feature type="binding site" evidence="6">
    <location>
        <position position="277"/>
    </location>
    <ligand>
        <name>O2</name>
        <dbReference type="ChEBI" id="CHEBI:15379"/>
    </ligand>
</feature>
<dbReference type="EMBL" id="BIFR01000001">
    <property type="protein sequence ID" value="GCE12843.1"/>
    <property type="molecule type" value="Genomic_DNA"/>
</dbReference>
<sequence length="319" mass="36845">MSQEPTYAISYGKMHVPVYRVYAQPLAGIQPIPESLFTSRSNTLWAFEVDVEVFGQNFLPAYTEGDNSAVVATDSMKNFVLREALDYTGSTLEDFLYVLGQHFLDTYEQMERLQLTARELPFSLVPVPQRGYASFTESGILFRRTHDDYAVAELSFERSERGPVVTFQRSGRVGLELLKVTGSSFTRFVQDEYTTLPERVDRPLFVYLDVHWKYAHHEDFVGRDLARYVAAEQVRDVVQVVFHEFVSESIQHLVHEIGLRLFQRYPQICELSFAAQNRTRDQISVSESDEKIRVYSDPFSAYGLIKLTLQREVRMTEEV</sequence>
<dbReference type="SUPFAM" id="SSF55620">
    <property type="entry name" value="Tetrahydrobiopterin biosynthesis enzymes-like"/>
    <property type="match status" value="2"/>
</dbReference>
<evidence type="ECO:0000256" key="3">
    <source>
        <dbReference type="ARBA" id="ARBA00022631"/>
    </source>
</evidence>
<comment type="similarity">
    <text evidence="2 5 7">Belongs to the uricase family.</text>
</comment>
<dbReference type="PANTHER" id="PTHR42874:SF1">
    <property type="entry name" value="URICASE"/>
    <property type="match status" value="1"/>
</dbReference>
<evidence type="ECO:0000256" key="2">
    <source>
        <dbReference type="ARBA" id="ARBA00009760"/>
    </source>
</evidence>
<comment type="pathway">
    <text evidence="1 5">Purine metabolism; urate degradation; (S)-allantoin from urate: step 1/3.</text>
</comment>
<feature type="binding site" evidence="6">
    <location>
        <position position="277"/>
    </location>
    <ligand>
        <name>5-hydroxyisourate</name>
        <dbReference type="ChEBI" id="CHEBI:18072"/>
    </ligand>
</feature>
<dbReference type="RefSeq" id="WP_126580426.1">
    <property type="nucleotide sequence ID" value="NZ_BIFR01000001.1"/>
</dbReference>
<name>A0A402A144_9CHLR</name>
<evidence type="ECO:0000313" key="8">
    <source>
        <dbReference type="EMBL" id="GCE12843.1"/>
    </source>
</evidence>
<dbReference type="InterPro" id="IPR019842">
    <property type="entry name" value="Uricase_CS"/>
</dbReference>
<evidence type="ECO:0000256" key="6">
    <source>
        <dbReference type="PIRSR" id="PIRSR000241-2"/>
    </source>
</evidence>
<dbReference type="PANTHER" id="PTHR42874">
    <property type="entry name" value="URICASE"/>
    <property type="match status" value="1"/>
</dbReference>
<keyword evidence="4 5" id="KW-0560">Oxidoreductase</keyword>
<evidence type="ECO:0000256" key="4">
    <source>
        <dbReference type="ARBA" id="ARBA00023002"/>
    </source>
</evidence>
<feature type="binding site" evidence="6">
    <location>
        <position position="73"/>
    </location>
    <ligand>
        <name>O2</name>
        <dbReference type="ChEBI" id="CHEBI:15379"/>
    </ligand>
</feature>
<feature type="binding site" evidence="6">
    <location>
        <position position="277"/>
    </location>
    <ligand>
        <name>urate</name>
        <dbReference type="ChEBI" id="CHEBI:17775"/>
    </ligand>
</feature>
<dbReference type="PROSITE" id="PS00366">
    <property type="entry name" value="URICASE"/>
    <property type="match status" value="1"/>
</dbReference>
<dbReference type="Proteomes" id="UP000287352">
    <property type="component" value="Unassembled WGS sequence"/>
</dbReference>
<dbReference type="EC" id="1.7.3.3" evidence="5 7"/>
<evidence type="ECO:0000256" key="7">
    <source>
        <dbReference type="RuleBase" id="RU004455"/>
    </source>
</evidence>
<evidence type="ECO:0000313" key="9">
    <source>
        <dbReference type="Proteomes" id="UP000287352"/>
    </source>
</evidence>
<dbReference type="UniPathway" id="UPA00394">
    <property type="reaction ID" value="UER00650"/>
</dbReference>
<dbReference type="AlphaFoldDB" id="A0A402A144"/>
<reference evidence="9" key="1">
    <citation type="submission" date="2018-12" db="EMBL/GenBank/DDBJ databases">
        <title>Tengunoibacter tsumagoiensis gen. nov., sp. nov., Dictyobacter kobayashii sp. nov., D. alpinus sp. nov., and D. joshuensis sp. nov. and description of Dictyobacteraceae fam. nov. within the order Ktedonobacterales isolated from Tengu-no-mugimeshi.</title>
        <authorList>
            <person name="Wang C.M."/>
            <person name="Zheng Y."/>
            <person name="Sakai Y."/>
            <person name="Toyoda A."/>
            <person name="Minakuchi Y."/>
            <person name="Abe K."/>
            <person name="Yokota A."/>
            <person name="Yabe S."/>
        </authorList>
    </citation>
    <scope>NUCLEOTIDE SEQUENCE [LARGE SCALE GENOMIC DNA]</scope>
    <source>
        <strain evidence="9">Uno3</strain>
    </source>
</reference>
<organism evidence="8 9">
    <name type="scientific">Tengunoibacter tsumagoiensis</name>
    <dbReference type="NCBI Taxonomy" id="2014871"/>
    <lineage>
        <taxon>Bacteria</taxon>
        <taxon>Bacillati</taxon>
        <taxon>Chloroflexota</taxon>
        <taxon>Ktedonobacteria</taxon>
        <taxon>Ktedonobacterales</taxon>
        <taxon>Dictyobacteraceae</taxon>
        <taxon>Tengunoibacter</taxon>
    </lineage>
</organism>
<feature type="binding site" evidence="6">
    <location>
        <position position="74"/>
    </location>
    <ligand>
        <name>5-hydroxyisourate</name>
        <dbReference type="ChEBI" id="CHEBI:18072"/>
    </ligand>
</feature>
<dbReference type="PRINTS" id="PR00093">
    <property type="entry name" value="URICASE"/>
</dbReference>
<gene>
    <name evidence="8" type="ORF">KTT_27020</name>
</gene>
<keyword evidence="9" id="KW-1185">Reference proteome</keyword>
<dbReference type="InterPro" id="IPR002042">
    <property type="entry name" value="Uricase"/>
</dbReference>
<comment type="catalytic activity">
    <reaction evidence="5 7">
        <text>urate + O2 + H2O = 5-hydroxyisourate + H2O2</text>
        <dbReference type="Rhea" id="RHEA:21368"/>
        <dbReference type="ChEBI" id="CHEBI:15377"/>
        <dbReference type="ChEBI" id="CHEBI:15379"/>
        <dbReference type="ChEBI" id="CHEBI:16240"/>
        <dbReference type="ChEBI" id="CHEBI:17775"/>
        <dbReference type="ChEBI" id="CHEBI:18072"/>
        <dbReference type="EC" id="1.7.3.3"/>
    </reaction>
</comment>
<feature type="binding site" evidence="6">
    <location>
        <position position="251"/>
    </location>
    <ligand>
        <name>5-hydroxyisourate</name>
        <dbReference type="ChEBI" id="CHEBI:18072"/>
    </ligand>
</feature>
<feature type="binding site" evidence="6">
    <location>
        <position position="185"/>
    </location>
    <ligand>
        <name>5-hydroxyisourate</name>
        <dbReference type="ChEBI" id="CHEBI:18072"/>
    </ligand>
</feature>
<dbReference type="Gene3D" id="3.10.270.10">
    <property type="entry name" value="Urate Oxidase"/>
    <property type="match status" value="1"/>
</dbReference>
<feature type="binding site" evidence="6">
    <location>
        <position position="251"/>
    </location>
    <ligand>
        <name>urate</name>
        <dbReference type="ChEBI" id="CHEBI:17775"/>
    </ligand>
</feature>
<evidence type="ECO:0000256" key="1">
    <source>
        <dbReference type="ARBA" id="ARBA00004831"/>
    </source>
</evidence>
<feature type="binding site" evidence="6">
    <location>
        <position position="73"/>
    </location>
    <ligand>
        <name>urate</name>
        <dbReference type="ChEBI" id="CHEBI:17775"/>
    </ligand>
</feature>
<feature type="binding site" evidence="6">
    <location>
        <position position="202"/>
    </location>
    <ligand>
        <name>5-hydroxyisourate</name>
        <dbReference type="ChEBI" id="CHEBI:18072"/>
    </ligand>
</feature>